<dbReference type="OrthoDB" id="1095195at2"/>
<dbReference type="PROSITE" id="PS51257">
    <property type="entry name" value="PROKAR_LIPOPROTEIN"/>
    <property type="match status" value="1"/>
</dbReference>
<proteinExistence type="predicted"/>
<dbReference type="AlphaFoldDB" id="A0A4R0Q8G4"/>
<dbReference type="EMBL" id="SJSO01000001">
    <property type="protein sequence ID" value="TCD29746.1"/>
    <property type="molecule type" value="Genomic_DNA"/>
</dbReference>
<comment type="caution">
    <text evidence="1">The sequence shown here is derived from an EMBL/GenBank/DDBJ whole genome shotgun (WGS) entry which is preliminary data.</text>
</comment>
<sequence length="505" mass="56503">MLKKIYNGLFPILIVLVFVSCKKDLGHYDYQAINEVKGFTGIADVTAIYGKRFIMKPEPTFTQDNGLDTSKYSYEWTYIGSNGLGATRLYQMATTRYLDVQMSLIAGNYTFYYGVTDKATGVKYRKSFILTVKNEINEGWFLLCDVNGSARLDMLSLEGTSFRTIPDLLGSTSSGLVLKGRPKMVYNYEMGAQTGPGLTSSYAIYLSTDQSTERIDPENFKWQSTYTLKNEIYGAIPPNFYADAILRSGSTRSYMIGAGNAYNYDRVNQIRYSVPINFITAEQKTFNVAPFIATDDLPNSAIPAIFYDTDNKRFVKHIGSSSACTLIPDPSTGKLFSFTTGMDLVYMNYVPFNGGEVFSVLKEGATGNKYLARFNPSNNAQSYYAQIVGTDINLAENFAVSPDLGYLFYNVGGKLYEYDMFLKTSKIMIDKGTDKISLLKFQTFASTTKYPYANKLIICSYDPVKEEGKNGKMEMFTVPSINGDLVLLNSYSGFGKVKSLVYRTR</sequence>
<keyword evidence="2" id="KW-1185">Reference proteome</keyword>
<evidence type="ECO:0000313" key="2">
    <source>
        <dbReference type="Proteomes" id="UP000293925"/>
    </source>
</evidence>
<dbReference type="RefSeq" id="WP_131526707.1">
    <property type="nucleotide sequence ID" value="NZ_SJSO01000001.1"/>
</dbReference>
<dbReference type="Pfam" id="PF16407">
    <property type="entry name" value="PKD_2"/>
    <property type="match status" value="1"/>
</dbReference>
<gene>
    <name evidence="1" type="ORF">EZ456_01630</name>
</gene>
<protein>
    <recommendedName>
        <fullName evidence="3">PKD family protein</fullName>
    </recommendedName>
</protein>
<dbReference type="InterPro" id="IPR032183">
    <property type="entry name" value="PKD-like"/>
</dbReference>
<evidence type="ECO:0000313" key="1">
    <source>
        <dbReference type="EMBL" id="TCD29746.1"/>
    </source>
</evidence>
<accession>A0A4R0Q8G4</accession>
<reference evidence="1 2" key="1">
    <citation type="submission" date="2019-02" db="EMBL/GenBank/DDBJ databases">
        <title>Pedobacter sp. RP-3-21 sp. nov., isolated from Arctic soil.</title>
        <authorList>
            <person name="Dahal R.H."/>
        </authorList>
    </citation>
    <scope>NUCLEOTIDE SEQUENCE [LARGE SCALE GENOMIC DNA]</scope>
    <source>
        <strain evidence="1 2">RP-3-21</strain>
    </source>
</reference>
<organism evidence="1 2">
    <name type="scientific">Pedobacter psychrodurus</name>
    <dbReference type="NCBI Taxonomy" id="2530456"/>
    <lineage>
        <taxon>Bacteria</taxon>
        <taxon>Pseudomonadati</taxon>
        <taxon>Bacteroidota</taxon>
        <taxon>Sphingobacteriia</taxon>
        <taxon>Sphingobacteriales</taxon>
        <taxon>Sphingobacteriaceae</taxon>
        <taxon>Pedobacter</taxon>
    </lineage>
</organism>
<dbReference type="SUPFAM" id="SSF69304">
    <property type="entry name" value="Tricorn protease N-terminal domain"/>
    <property type="match status" value="1"/>
</dbReference>
<evidence type="ECO:0008006" key="3">
    <source>
        <dbReference type="Google" id="ProtNLM"/>
    </source>
</evidence>
<name>A0A4R0Q8G4_9SPHI</name>
<dbReference type="Proteomes" id="UP000293925">
    <property type="component" value="Unassembled WGS sequence"/>
</dbReference>